<proteinExistence type="predicted"/>
<comment type="caution">
    <text evidence="2">The sequence shown here is derived from an EMBL/GenBank/DDBJ whole genome shotgun (WGS) entry which is preliminary data.</text>
</comment>
<evidence type="ECO:0000313" key="2">
    <source>
        <dbReference type="EMBL" id="MBP0617895.1"/>
    </source>
</evidence>
<dbReference type="Proteomes" id="UP000678276">
    <property type="component" value="Unassembled WGS sequence"/>
</dbReference>
<accession>A0ABS4BMD5</accession>
<gene>
    <name evidence="2" type="ORF">J6595_20140</name>
</gene>
<dbReference type="InterPro" id="IPR046612">
    <property type="entry name" value="DUF6671"/>
</dbReference>
<evidence type="ECO:0000259" key="1">
    <source>
        <dbReference type="Pfam" id="PF20376"/>
    </source>
</evidence>
<dbReference type="Pfam" id="PF20376">
    <property type="entry name" value="DUF6671"/>
    <property type="match status" value="1"/>
</dbReference>
<protein>
    <recommendedName>
        <fullName evidence="1">DUF6671 domain-containing protein</fullName>
    </recommendedName>
</protein>
<reference evidence="2 3" key="1">
    <citation type="submission" date="2021-04" db="EMBL/GenBank/DDBJ databases">
        <title>Whole genome sequence of Jiella sp. KSK16Y-1.</title>
        <authorList>
            <person name="Tuo L."/>
        </authorList>
    </citation>
    <scope>NUCLEOTIDE SEQUENCE [LARGE SCALE GENOMIC DNA]</scope>
    <source>
        <strain evidence="2 3">KSK16Y-1</strain>
    </source>
</reference>
<evidence type="ECO:0000313" key="3">
    <source>
        <dbReference type="Proteomes" id="UP000678276"/>
    </source>
</evidence>
<organism evidence="2 3">
    <name type="scientific">Jiella mangrovi</name>
    <dbReference type="NCBI Taxonomy" id="2821407"/>
    <lineage>
        <taxon>Bacteria</taxon>
        <taxon>Pseudomonadati</taxon>
        <taxon>Pseudomonadota</taxon>
        <taxon>Alphaproteobacteria</taxon>
        <taxon>Hyphomicrobiales</taxon>
        <taxon>Aurantimonadaceae</taxon>
        <taxon>Jiella</taxon>
    </lineage>
</organism>
<keyword evidence="3" id="KW-1185">Reference proteome</keyword>
<sequence>MAPPAHYSLQGKRAALATMHGKERVIAPLLEGALGLHVSVPQGVDTDRFGTFSREIERTGSQLDAARRKILAAFDADPDADVAIASEGSFGPHPVYFFAALGSEIVVLQDRRSGLELIGRQADLKTNFGHVTTRSVDDAAAFAERIGFPEHGVIVIGTSGGDPAPERYLRKDVSSLEELAASVNEAIAACGEAHVEADMRAHRNPTRMRAIRRATVDLVRVCRSLCPRCARPGFVVTETLAGLPCDWCGTATNAVRAEVSVCAGCRYRAENPVAAAVADPGHCPRCNP</sequence>
<feature type="domain" description="DUF6671" evidence="1">
    <location>
        <begin position="77"/>
        <end position="288"/>
    </location>
</feature>
<dbReference type="RefSeq" id="WP_209597119.1">
    <property type="nucleotide sequence ID" value="NZ_JAGJCF010000022.1"/>
</dbReference>
<name>A0ABS4BMD5_9HYPH</name>
<dbReference type="EMBL" id="JAGJCF010000022">
    <property type="protein sequence ID" value="MBP0617895.1"/>
    <property type="molecule type" value="Genomic_DNA"/>
</dbReference>